<dbReference type="Gene3D" id="3.30.230.10">
    <property type="match status" value="1"/>
</dbReference>
<protein>
    <recommendedName>
        <fullName evidence="7">DNA mismatch repair protein S5 domain-containing protein</fullName>
    </recommendedName>
</protein>
<feature type="compositionally biased region" description="Basic and acidic residues" evidence="6">
    <location>
        <begin position="402"/>
        <end position="416"/>
    </location>
</feature>
<dbReference type="Pfam" id="PF13589">
    <property type="entry name" value="HATPase_c_3"/>
    <property type="match status" value="1"/>
</dbReference>
<dbReference type="Pfam" id="PF16413">
    <property type="entry name" value="Mlh1_C"/>
    <property type="match status" value="1"/>
</dbReference>
<name>A0A7S4RMV6_9DINO</name>
<evidence type="ECO:0000256" key="1">
    <source>
        <dbReference type="ARBA" id="ARBA00004123"/>
    </source>
</evidence>
<evidence type="ECO:0000256" key="5">
    <source>
        <dbReference type="ARBA" id="ARBA00023242"/>
    </source>
</evidence>
<organism evidence="8">
    <name type="scientific">Alexandrium monilatum</name>
    <dbReference type="NCBI Taxonomy" id="311494"/>
    <lineage>
        <taxon>Eukaryota</taxon>
        <taxon>Sar</taxon>
        <taxon>Alveolata</taxon>
        <taxon>Dinophyceae</taxon>
        <taxon>Gonyaulacales</taxon>
        <taxon>Pyrocystaceae</taxon>
        <taxon>Alexandrium</taxon>
    </lineage>
</organism>
<dbReference type="InterPro" id="IPR020568">
    <property type="entry name" value="Ribosomal_Su5_D2-typ_SF"/>
</dbReference>
<dbReference type="SUPFAM" id="SSF54211">
    <property type="entry name" value="Ribosomal protein S5 domain 2-like"/>
    <property type="match status" value="1"/>
</dbReference>
<feature type="region of interest" description="Disordered" evidence="6">
    <location>
        <begin position="1"/>
        <end position="22"/>
    </location>
</feature>
<gene>
    <name evidence="8" type="ORF">AMON00008_LOCUS37199</name>
</gene>
<dbReference type="InterPro" id="IPR038973">
    <property type="entry name" value="MutL/Mlh/Pms-like"/>
</dbReference>
<keyword evidence="5" id="KW-0539">Nucleus</keyword>
<sequence length="748" mass="80250">MAAATAGAAPDGDAQAAAADAATAGEAEPSRIVQLEETVINRIAAGEVVVRPANALKELMENSIDAGSRRIMVSVKAGGMKMLRIEDDGHGIHIKDLPILCERFTTSKLKKYEDLNSIGTFGFRGEALASISHVAHVTVSTMGREDRCAHMAQYTDGKLRGPPRPCAGTPGTTLVAEDLFYNNPTRRQALAKDSIEHTKVLEVIQKYAIHYPTISFNCRKAGSAAAELHTPGGAEATTTDAVSVIYGHNLSKELFPFAFTSEDPKFTFSGLATGPNWTARSCCLTVFINHRLVECPILRKAVEAVYHPVLPRHQHPWVYLALELDPATVDVNVHPTKMEVQFLHEELIAQRLQEALAAQLRERGGSRTFDARIPLLGAGAGPAGGAGAAQATGGGSQAPGPEPKRAEPNPTRVRTDHLQRSLESVWRGSQPAEGAPEEQPAAREDDARLAAFAEAQRLTSICELKAGAAVAADPELTKKLSQSVYVGPATHELVLLQCGPALCLANLACMARECAYQRLLRKFGGPGSVALRGPLPLQELLRLGILDPRSGYSPAEHPGLEVEEVAAQLAGLLAGKAEMLSEYLMMEIAEGALLSLPNALGLESDSGLNLEGLPLFLVRLSTETDWSEEKACFRSLCQIVAEFSAEAVLPSEEDMERGSAEIQETTAAATAALNAAVEAGEFEDVAAAAAARKKRVRTTGPHALQELQWVHEAIRRDGECQWPSSFARDGTVLDLVSLDQLYRIFERC</sequence>
<dbReference type="SMART" id="SM01340">
    <property type="entry name" value="DNA_mis_repair"/>
    <property type="match status" value="1"/>
</dbReference>
<keyword evidence="3" id="KW-0227">DNA damage</keyword>
<dbReference type="CDD" id="cd16926">
    <property type="entry name" value="HATPase_MutL-MLH-PMS-like"/>
    <property type="match status" value="1"/>
</dbReference>
<comment type="subcellular location">
    <subcellularLocation>
        <location evidence="1">Nucleus</location>
    </subcellularLocation>
</comment>
<dbReference type="GO" id="GO:0006298">
    <property type="term" value="P:mismatch repair"/>
    <property type="evidence" value="ECO:0007669"/>
    <property type="project" value="InterPro"/>
</dbReference>
<feature type="compositionally biased region" description="Gly residues" evidence="6">
    <location>
        <begin position="380"/>
        <end position="397"/>
    </location>
</feature>
<dbReference type="SUPFAM" id="SSF55874">
    <property type="entry name" value="ATPase domain of HSP90 chaperone/DNA topoisomerase II/histidine kinase"/>
    <property type="match status" value="1"/>
</dbReference>
<dbReference type="AlphaFoldDB" id="A0A7S4RMV6"/>
<reference evidence="8" key="1">
    <citation type="submission" date="2021-01" db="EMBL/GenBank/DDBJ databases">
        <authorList>
            <person name="Corre E."/>
            <person name="Pelletier E."/>
            <person name="Niang G."/>
            <person name="Scheremetjew M."/>
            <person name="Finn R."/>
            <person name="Kale V."/>
            <person name="Holt S."/>
            <person name="Cochrane G."/>
            <person name="Meng A."/>
            <person name="Brown T."/>
            <person name="Cohen L."/>
        </authorList>
    </citation>
    <scope>NUCLEOTIDE SEQUENCE</scope>
    <source>
        <strain evidence="8">CCMP3105</strain>
    </source>
</reference>
<dbReference type="InterPro" id="IPR014762">
    <property type="entry name" value="DNA_mismatch_repair_CS"/>
</dbReference>
<evidence type="ECO:0000256" key="2">
    <source>
        <dbReference type="ARBA" id="ARBA00006082"/>
    </source>
</evidence>
<proteinExistence type="inferred from homology"/>
<dbReference type="InterPro" id="IPR014721">
    <property type="entry name" value="Ribsml_uS5_D2-typ_fold_subgr"/>
</dbReference>
<evidence type="ECO:0000259" key="7">
    <source>
        <dbReference type="SMART" id="SM01340"/>
    </source>
</evidence>
<dbReference type="PROSITE" id="PS00058">
    <property type="entry name" value="DNA_MISMATCH_REPAIR_1"/>
    <property type="match status" value="1"/>
</dbReference>
<dbReference type="FunFam" id="3.30.230.10:FF:000014">
    <property type="entry name" value="DNA mismatch repair protein Mlh1"/>
    <property type="match status" value="1"/>
</dbReference>
<dbReference type="InterPro" id="IPR036890">
    <property type="entry name" value="HATPase_C_sf"/>
</dbReference>
<dbReference type="InterPro" id="IPR002099">
    <property type="entry name" value="MutL/Mlh/PMS"/>
</dbReference>
<accession>A0A7S4RMV6</accession>
<dbReference type="PANTHER" id="PTHR10073">
    <property type="entry name" value="DNA MISMATCH REPAIR PROTEIN MLH, PMS, MUTL"/>
    <property type="match status" value="1"/>
</dbReference>
<evidence type="ECO:0000256" key="6">
    <source>
        <dbReference type="SAM" id="MobiDB-lite"/>
    </source>
</evidence>
<dbReference type="GO" id="GO:0016887">
    <property type="term" value="F:ATP hydrolysis activity"/>
    <property type="evidence" value="ECO:0007669"/>
    <property type="project" value="InterPro"/>
</dbReference>
<evidence type="ECO:0000313" key="8">
    <source>
        <dbReference type="EMBL" id="CAE4618155.1"/>
    </source>
</evidence>
<comment type="similarity">
    <text evidence="2">Belongs to the DNA mismatch repair MutL/HexB family.</text>
</comment>
<dbReference type="GO" id="GO:0032389">
    <property type="term" value="C:MutLalpha complex"/>
    <property type="evidence" value="ECO:0007669"/>
    <property type="project" value="TreeGrafter"/>
</dbReference>
<dbReference type="InterPro" id="IPR013507">
    <property type="entry name" value="DNA_mismatch_S5_2-like"/>
</dbReference>
<dbReference type="GO" id="GO:0030983">
    <property type="term" value="F:mismatched DNA binding"/>
    <property type="evidence" value="ECO:0007669"/>
    <property type="project" value="InterPro"/>
</dbReference>
<feature type="domain" description="DNA mismatch repair protein S5" evidence="7">
    <location>
        <begin position="242"/>
        <end position="361"/>
    </location>
</feature>
<dbReference type="FunFam" id="3.30.565.10:FF:000079">
    <property type="entry name" value="DNA mismatch repair protein MLH"/>
    <property type="match status" value="1"/>
</dbReference>
<dbReference type="Pfam" id="PF01119">
    <property type="entry name" value="DNA_mis_repair"/>
    <property type="match status" value="1"/>
</dbReference>
<dbReference type="InterPro" id="IPR032189">
    <property type="entry name" value="Mlh1_C"/>
</dbReference>
<dbReference type="Gene3D" id="3.30.565.10">
    <property type="entry name" value="Histidine kinase-like ATPase, C-terminal domain"/>
    <property type="match status" value="1"/>
</dbReference>
<dbReference type="GO" id="GO:0140664">
    <property type="term" value="F:ATP-dependent DNA damage sensor activity"/>
    <property type="evidence" value="ECO:0007669"/>
    <property type="project" value="InterPro"/>
</dbReference>
<keyword evidence="4" id="KW-0234">DNA repair</keyword>
<evidence type="ECO:0000256" key="3">
    <source>
        <dbReference type="ARBA" id="ARBA00022763"/>
    </source>
</evidence>
<evidence type="ECO:0000256" key="4">
    <source>
        <dbReference type="ARBA" id="ARBA00023204"/>
    </source>
</evidence>
<feature type="region of interest" description="Disordered" evidence="6">
    <location>
        <begin position="380"/>
        <end position="416"/>
    </location>
</feature>
<dbReference type="NCBIfam" id="TIGR00585">
    <property type="entry name" value="mutl"/>
    <property type="match status" value="1"/>
</dbReference>
<dbReference type="EMBL" id="HBNR01052999">
    <property type="protein sequence ID" value="CAE4618155.1"/>
    <property type="molecule type" value="Transcribed_RNA"/>
</dbReference>
<dbReference type="PANTHER" id="PTHR10073:SF12">
    <property type="entry name" value="DNA MISMATCH REPAIR PROTEIN MLH1"/>
    <property type="match status" value="1"/>
</dbReference>
<dbReference type="GO" id="GO:0005524">
    <property type="term" value="F:ATP binding"/>
    <property type="evidence" value="ECO:0007669"/>
    <property type="project" value="InterPro"/>
</dbReference>